<sequence length="107" mass="11845">MRRGATIFAFCLGTLMASPATAQKLPDWSMSEVCPSAADYAACAEFESRARRIVSAPWVTIPPRARWTCLRELRREGVKSYRALQDCLKEEAFQPHGVAARAAREAG</sequence>
<proteinExistence type="predicted"/>
<name>A0A397PE25_9HYPH</name>
<feature type="signal peptide" evidence="1">
    <location>
        <begin position="1"/>
        <end position="22"/>
    </location>
</feature>
<feature type="chain" id="PRO_5017429826" evidence="1">
    <location>
        <begin position="23"/>
        <end position="107"/>
    </location>
</feature>
<keyword evidence="3" id="KW-1185">Reference proteome</keyword>
<gene>
    <name evidence="2" type="ORF">BXY53_2600</name>
</gene>
<comment type="caution">
    <text evidence="2">The sequence shown here is derived from an EMBL/GenBank/DDBJ whole genome shotgun (WGS) entry which is preliminary data.</text>
</comment>
<organism evidence="2 3">
    <name type="scientific">Dichotomicrobium thermohalophilum</name>
    <dbReference type="NCBI Taxonomy" id="933063"/>
    <lineage>
        <taxon>Bacteria</taxon>
        <taxon>Pseudomonadati</taxon>
        <taxon>Pseudomonadota</taxon>
        <taxon>Alphaproteobacteria</taxon>
        <taxon>Hyphomicrobiales</taxon>
        <taxon>Hyphomicrobiaceae</taxon>
        <taxon>Dichotomicrobium</taxon>
    </lineage>
</organism>
<accession>A0A397PE25</accession>
<dbReference type="AlphaFoldDB" id="A0A397PE25"/>
<dbReference type="EMBL" id="QXDF01000004">
    <property type="protein sequence ID" value="RIA47218.1"/>
    <property type="molecule type" value="Genomic_DNA"/>
</dbReference>
<dbReference type="RefSeq" id="WP_147361563.1">
    <property type="nucleotide sequence ID" value="NZ_QXDF01000004.1"/>
</dbReference>
<evidence type="ECO:0000313" key="3">
    <source>
        <dbReference type="Proteomes" id="UP000266273"/>
    </source>
</evidence>
<dbReference type="Proteomes" id="UP000266273">
    <property type="component" value="Unassembled WGS sequence"/>
</dbReference>
<evidence type="ECO:0000313" key="2">
    <source>
        <dbReference type="EMBL" id="RIA47218.1"/>
    </source>
</evidence>
<protein>
    <submittedName>
        <fullName evidence="2">Uncharacterized protein</fullName>
    </submittedName>
</protein>
<reference evidence="2 3" key="1">
    <citation type="submission" date="2018-08" db="EMBL/GenBank/DDBJ databases">
        <title>Genomic Encyclopedia of Archaeal and Bacterial Type Strains, Phase II (KMG-II): from individual species to whole genera.</title>
        <authorList>
            <person name="Goeker M."/>
        </authorList>
    </citation>
    <scope>NUCLEOTIDE SEQUENCE [LARGE SCALE GENOMIC DNA]</scope>
    <source>
        <strain evidence="2 3">DSM 5002</strain>
    </source>
</reference>
<evidence type="ECO:0000256" key="1">
    <source>
        <dbReference type="SAM" id="SignalP"/>
    </source>
</evidence>
<keyword evidence="1" id="KW-0732">Signal</keyword>